<feature type="binding site" evidence="5">
    <location>
        <position position="430"/>
    </location>
    <ligand>
        <name>pyridoxal 5'-phosphate</name>
        <dbReference type="ChEBI" id="CHEBI:597326"/>
    </ligand>
</feature>
<sequence>MRMILIIAAGRHARGPWAVRHGGVRPQSGIIAPQSESKAMGESLQTTRGSDRAQRDGDGGLPEHVWPLGTRVNEAGRIEVGGCDLVEVAREFGTPAYVYAEDDMRARARSYLAAFAARTEHFEVIYASKAFPCTAAYALFREEGLSCDVASGGELFLALRGGFDPARIYMHGNNKTEAELAYALESQVGTIVVDSFDELDRLERLAAGSGQRVMLRVTPGFTAETHRAIQTGQIDSKFGFGLSEVERAAERCRQIGLELRGLHAHIGSQIFDLAAYERLAEVLAGLGDWPLLNLGGGLGIAYTRDQKPPSYDQYVDALLRRAPDAVTVLCEPGRSLVGNAGVTVYTVGTVKRIPGVRTYVAVDGGMSDNLRPMLYGARYEAELADRPGRSGELVTVAGMHCESGDIIVRDVSLDRPRPGDLLVVPATGAYGHAMANNYNAVPRPPVIFCKDGDARIVVRRETYEDLALRDV</sequence>
<dbReference type="Gene3D" id="2.40.37.10">
    <property type="entry name" value="Lyase, Ornithine Decarboxylase, Chain A, domain 1"/>
    <property type="match status" value="1"/>
</dbReference>
<feature type="compositionally biased region" description="Basic and acidic residues" evidence="9">
    <location>
        <begin position="49"/>
        <end position="58"/>
    </location>
</feature>
<dbReference type="STRING" id="29539.SAMN02745716_1126"/>
<evidence type="ECO:0000256" key="2">
    <source>
        <dbReference type="ARBA" id="ARBA00022793"/>
    </source>
</evidence>
<dbReference type="GO" id="GO:0009089">
    <property type="term" value="P:lysine biosynthetic process via diaminopimelate"/>
    <property type="evidence" value="ECO:0007669"/>
    <property type="project" value="UniProtKB-UniRule"/>
</dbReference>
<dbReference type="PANTHER" id="PTHR43727">
    <property type="entry name" value="DIAMINOPIMELATE DECARBOXYLASE"/>
    <property type="match status" value="1"/>
</dbReference>
<feature type="binding site" evidence="5">
    <location>
        <position position="334"/>
    </location>
    <ligand>
        <name>substrate</name>
    </ligand>
</feature>
<keyword evidence="2 5" id="KW-0210">Decarboxylase</keyword>
<comment type="similarity">
    <text evidence="5">Belongs to the Orn/Lys/Arg decarboxylase class-II family. LysA subfamily.</text>
</comment>
<comment type="function">
    <text evidence="5">Specifically catalyzes the decarboxylation of meso-diaminopimelate (meso-DAP) to L-lysine.</text>
</comment>
<dbReference type="EC" id="4.1.1.20" evidence="5 6"/>
<dbReference type="SUPFAM" id="SSF50621">
    <property type="entry name" value="Alanine racemase C-terminal domain-like"/>
    <property type="match status" value="1"/>
</dbReference>
<dbReference type="PRINTS" id="PR01181">
    <property type="entry name" value="DAPDCRBXLASE"/>
</dbReference>
<dbReference type="EMBL" id="FNWJ01000001">
    <property type="protein sequence ID" value="SEH12547.1"/>
    <property type="molecule type" value="Genomic_DNA"/>
</dbReference>
<dbReference type="InterPro" id="IPR000183">
    <property type="entry name" value="Orn/DAP/Arg_de-COase"/>
</dbReference>
<evidence type="ECO:0000256" key="1">
    <source>
        <dbReference type="ARBA" id="ARBA00001933"/>
    </source>
</evidence>
<protein>
    <recommendedName>
        <fullName evidence="5 6">Diaminopimelate decarboxylase</fullName>
        <shortName evidence="5">DAP decarboxylase</shortName>
        <shortName evidence="5">DAPDC</shortName>
        <ecNumber evidence="5 6">4.1.1.20</ecNumber>
    </recommendedName>
</protein>
<dbReference type="Proteomes" id="UP000222056">
    <property type="component" value="Unassembled WGS sequence"/>
</dbReference>
<evidence type="ECO:0000256" key="8">
    <source>
        <dbReference type="RuleBase" id="RU003738"/>
    </source>
</evidence>
<comment type="catalytic activity">
    <reaction evidence="5 8">
        <text>meso-2,6-diaminopimelate + H(+) = L-lysine + CO2</text>
        <dbReference type="Rhea" id="RHEA:15101"/>
        <dbReference type="ChEBI" id="CHEBI:15378"/>
        <dbReference type="ChEBI" id="CHEBI:16526"/>
        <dbReference type="ChEBI" id="CHEBI:32551"/>
        <dbReference type="ChEBI" id="CHEBI:57791"/>
        <dbReference type="EC" id="4.1.1.20"/>
    </reaction>
</comment>
<accession>A0A1H6FNR5</accession>
<feature type="binding site" evidence="5">
    <location>
        <position position="430"/>
    </location>
    <ligand>
        <name>substrate</name>
    </ligand>
</feature>
<comment type="cofactor">
    <cofactor evidence="1 5 7 8">
        <name>pyridoxal 5'-phosphate</name>
        <dbReference type="ChEBI" id="CHEBI:597326"/>
    </cofactor>
</comment>
<dbReference type="PRINTS" id="PR01179">
    <property type="entry name" value="ODADCRBXLASE"/>
</dbReference>
<dbReference type="InterPro" id="IPR009006">
    <property type="entry name" value="Ala_racemase/Decarboxylase_C"/>
</dbReference>
<dbReference type="Pfam" id="PF02784">
    <property type="entry name" value="Orn_Arg_deC_N"/>
    <property type="match status" value="1"/>
</dbReference>
<dbReference type="AlphaFoldDB" id="A0A1H6FNR5"/>
<dbReference type="SUPFAM" id="SSF51419">
    <property type="entry name" value="PLP-binding barrel"/>
    <property type="match status" value="1"/>
</dbReference>
<dbReference type="UniPathway" id="UPA00034">
    <property type="reaction ID" value="UER00027"/>
</dbReference>
<evidence type="ECO:0000259" key="10">
    <source>
        <dbReference type="Pfam" id="PF02784"/>
    </source>
</evidence>
<evidence type="ECO:0000256" key="3">
    <source>
        <dbReference type="ARBA" id="ARBA00022898"/>
    </source>
</evidence>
<dbReference type="FunFam" id="3.20.20.10:FF:000003">
    <property type="entry name" value="Diaminopimelate decarboxylase"/>
    <property type="match status" value="1"/>
</dbReference>
<evidence type="ECO:0000256" key="9">
    <source>
        <dbReference type="SAM" id="MobiDB-lite"/>
    </source>
</evidence>
<keyword evidence="5" id="KW-0028">Amino-acid biosynthesis</keyword>
<keyword evidence="3 5" id="KW-0663">Pyridoxal phosphate</keyword>
<keyword evidence="5 8" id="KW-0457">Lysine biosynthesis</keyword>
<keyword evidence="4 5" id="KW-0456">Lyase</keyword>
<feature type="binding site" evidence="5">
    <location>
        <position position="375"/>
    </location>
    <ligand>
        <name>substrate</name>
    </ligand>
</feature>
<reference evidence="12" key="1">
    <citation type="submission" date="2016-10" db="EMBL/GenBank/DDBJ databases">
        <authorList>
            <person name="Varghese N."/>
            <person name="Submissions S."/>
        </authorList>
    </citation>
    <scope>NUCLEOTIDE SEQUENCE [LARGE SCALE GENOMIC DNA]</scope>
    <source>
        <strain evidence="12">ATCC 35263</strain>
    </source>
</reference>
<evidence type="ECO:0000256" key="6">
    <source>
        <dbReference type="NCBIfam" id="TIGR01048"/>
    </source>
</evidence>
<proteinExistence type="inferred from homology"/>
<dbReference type="InterPro" id="IPR022644">
    <property type="entry name" value="De-COase2_N"/>
</dbReference>
<feature type="active site" description="Proton donor" evidence="7">
    <location>
        <position position="401"/>
    </location>
</feature>
<dbReference type="HAMAP" id="MF_02120">
    <property type="entry name" value="LysA"/>
    <property type="match status" value="1"/>
</dbReference>
<dbReference type="InterPro" id="IPR002986">
    <property type="entry name" value="DAP_deCOOHase_LysA"/>
</dbReference>
<dbReference type="GO" id="GO:0030170">
    <property type="term" value="F:pyridoxal phosphate binding"/>
    <property type="evidence" value="ECO:0007669"/>
    <property type="project" value="UniProtKB-UniRule"/>
</dbReference>
<dbReference type="InterPro" id="IPR029066">
    <property type="entry name" value="PLP-binding_barrel"/>
</dbReference>
<evidence type="ECO:0000256" key="4">
    <source>
        <dbReference type="ARBA" id="ARBA00023239"/>
    </source>
</evidence>
<feature type="modified residue" description="N6-(pyridoxal phosphate)lysine" evidence="5 7">
    <location>
        <position position="129"/>
    </location>
</feature>
<dbReference type="GO" id="GO:0008836">
    <property type="term" value="F:diaminopimelate decarboxylase activity"/>
    <property type="evidence" value="ECO:0007669"/>
    <property type="project" value="UniProtKB-UniRule"/>
</dbReference>
<dbReference type="PANTHER" id="PTHR43727:SF2">
    <property type="entry name" value="GROUP IV DECARBOXYLASE"/>
    <property type="match status" value="1"/>
</dbReference>
<organism evidence="11 12">
    <name type="scientific">Thermoleophilum album</name>
    <dbReference type="NCBI Taxonomy" id="29539"/>
    <lineage>
        <taxon>Bacteria</taxon>
        <taxon>Bacillati</taxon>
        <taxon>Actinomycetota</taxon>
        <taxon>Thermoleophilia</taxon>
        <taxon>Thermoleophilales</taxon>
        <taxon>Thermoleophilaceae</taxon>
        <taxon>Thermoleophilum</taxon>
    </lineage>
</organism>
<comment type="pathway">
    <text evidence="5 8">Amino-acid biosynthesis; L-lysine biosynthesis via DAP pathway; L-lysine from DL-2,6-diaminopimelate: step 1/1.</text>
</comment>
<feature type="domain" description="Orn/DAP/Arg decarboxylase 2 N-terminal" evidence="10">
    <location>
        <begin position="103"/>
        <end position="337"/>
    </location>
</feature>
<comment type="subunit">
    <text evidence="5">Homodimer.</text>
</comment>
<evidence type="ECO:0000256" key="5">
    <source>
        <dbReference type="HAMAP-Rule" id="MF_02120"/>
    </source>
</evidence>
<dbReference type="CDD" id="cd06828">
    <property type="entry name" value="PLPDE_III_DapDC"/>
    <property type="match status" value="1"/>
</dbReference>
<feature type="binding site" evidence="5">
    <location>
        <begin position="331"/>
        <end position="334"/>
    </location>
    <ligand>
        <name>pyridoxal 5'-phosphate</name>
        <dbReference type="ChEBI" id="CHEBI:597326"/>
    </ligand>
</feature>
<evidence type="ECO:0000313" key="12">
    <source>
        <dbReference type="Proteomes" id="UP000222056"/>
    </source>
</evidence>
<feature type="binding site" evidence="5">
    <location>
        <position position="297"/>
    </location>
    <ligand>
        <name>pyridoxal 5'-phosphate</name>
        <dbReference type="ChEBI" id="CHEBI:597326"/>
    </ligand>
</feature>
<gene>
    <name evidence="5" type="primary">lysA</name>
    <name evidence="11" type="ORF">SAMN02745716_1126</name>
</gene>
<feature type="region of interest" description="Disordered" evidence="9">
    <location>
        <begin position="34"/>
        <end position="64"/>
    </location>
</feature>
<keyword evidence="12" id="KW-1185">Reference proteome</keyword>
<dbReference type="Gene3D" id="3.20.20.10">
    <property type="entry name" value="Alanine racemase"/>
    <property type="match status" value="1"/>
</dbReference>
<evidence type="ECO:0000256" key="7">
    <source>
        <dbReference type="PIRSR" id="PIRSR600183-50"/>
    </source>
</evidence>
<evidence type="ECO:0000313" key="11">
    <source>
        <dbReference type="EMBL" id="SEH12547.1"/>
    </source>
</evidence>
<feature type="binding site" evidence="5">
    <location>
        <position position="371"/>
    </location>
    <ligand>
        <name>substrate</name>
    </ligand>
</feature>
<name>A0A1H6FNR5_THEAL</name>
<dbReference type="NCBIfam" id="TIGR01048">
    <property type="entry name" value="lysA"/>
    <property type="match status" value="1"/>
</dbReference>
<feature type="binding site" evidence="5">
    <location>
        <position position="402"/>
    </location>
    <ligand>
        <name>substrate</name>
    </ligand>
</feature>